<dbReference type="PANTHER" id="PTHR43156:SF2">
    <property type="entry name" value="STAGE II SPORULATION PROTEIN E"/>
    <property type="match status" value="1"/>
</dbReference>
<dbReference type="EnsemblBacteria" id="AAS95929">
    <property type="protein sequence ID" value="AAS95929"/>
    <property type="gene ID" value="DVU_1451"/>
</dbReference>
<evidence type="ECO:0000259" key="3">
    <source>
        <dbReference type="PROSITE" id="PS50110"/>
    </source>
</evidence>
<organism evidence="4 5">
    <name type="scientific">Nitratidesulfovibrio vulgaris (strain ATCC 29579 / DSM 644 / CCUG 34227 / NCIMB 8303 / VKM B-1760 / Hildenborough)</name>
    <name type="common">Desulfovibrio vulgaris</name>
    <dbReference type="NCBI Taxonomy" id="882"/>
    <lineage>
        <taxon>Bacteria</taxon>
        <taxon>Pseudomonadati</taxon>
        <taxon>Thermodesulfobacteriota</taxon>
        <taxon>Desulfovibrionia</taxon>
        <taxon>Desulfovibrionales</taxon>
        <taxon>Desulfovibrionaceae</taxon>
        <taxon>Nitratidesulfovibrio</taxon>
    </lineage>
</organism>
<sequence length="389" mass="43141">MPNSSRRPALQDESPLLIITDSALVRDALVTHISETRRLLIADSHDVGMELALSFRPALILLDASSTDGEALALLRAFRSEPHLDDTFILVLSDEAAVLERLEASRAGADDFLRLPVDQAELTARVAVALRQARLSRRLRAYTRRIEEEMRLVADLQMRLLPAYTPYLASLRIDSFYQPSTEASGDYFDHFLLPGEDRLRVVIADASGHGARSAVLMTMVRTLFHASHAANTPLTDMLLEINTNLLDVVGNEPDFVTLFAADLDLRGNTLRYVNAGHCPALLRHPDGTTMRLSGTTPRLGFFGVRETERLVPFTPGTRLLLYTDGFHDCATASGRRLGIDRFLSLAEATMRRGGDVLSSLREDISTTFGEPPTWPDDVTALYIERKEEA</sequence>
<dbReference type="PaxDb" id="882-DVU_1451"/>
<feature type="modified residue" description="4-aspartylphosphate" evidence="2">
    <location>
        <position position="63"/>
    </location>
</feature>
<proteinExistence type="predicted"/>
<dbReference type="STRING" id="882.DVU_1451"/>
<dbReference type="InterPro" id="IPR001932">
    <property type="entry name" value="PPM-type_phosphatase-like_dom"/>
</dbReference>
<dbReference type="HOGENOM" id="CLU_000445_43_7_7"/>
<dbReference type="GO" id="GO:0016791">
    <property type="term" value="F:phosphatase activity"/>
    <property type="evidence" value="ECO:0007669"/>
    <property type="project" value="TreeGrafter"/>
</dbReference>
<dbReference type="OrthoDB" id="20101at2"/>
<dbReference type="InterPro" id="IPR011006">
    <property type="entry name" value="CheY-like_superfamily"/>
</dbReference>
<dbReference type="Gene3D" id="3.40.50.2300">
    <property type="match status" value="1"/>
</dbReference>
<keyword evidence="5" id="KW-1185">Reference proteome</keyword>
<dbReference type="SUPFAM" id="SSF52172">
    <property type="entry name" value="CheY-like"/>
    <property type="match status" value="1"/>
</dbReference>
<dbReference type="Gene3D" id="3.60.40.10">
    <property type="entry name" value="PPM-type phosphatase domain"/>
    <property type="match status" value="1"/>
</dbReference>
<dbReference type="GO" id="GO:0000160">
    <property type="term" value="P:phosphorelay signal transduction system"/>
    <property type="evidence" value="ECO:0007669"/>
    <property type="project" value="InterPro"/>
</dbReference>
<dbReference type="InterPro" id="IPR001789">
    <property type="entry name" value="Sig_transdc_resp-reg_receiver"/>
</dbReference>
<dbReference type="PhylomeDB" id="Q72C33"/>
<name>Q72C33_NITV2</name>
<keyword evidence="1" id="KW-0378">Hydrolase</keyword>
<dbReference type="InterPro" id="IPR052016">
    <property type="entry name" value="Bact_Sigma-Reg"/>
</dbReference>
<dbReference type="eggNOG" id="COG3706">
    <property type="taxonomic scope" value="Bacteria"/>
</dbReference>
<dbReference type="EMBL" id="AE017285">
    <property type="protein sequence ID" value="AAS95929.1"/>
    <property type="molecule type" value="Genomic_DNA"/>
</dbReference>
<dbReference type="SUPFAM" id="SSF81606">
    <property type="entry name" value="PP2C-like"/>
    <property type="match status" value="1"/>
</dbReference>
<accession>Q72C33</accession>
<dbReference type="PANTHER" id="PTHR43156">
    <property type="entry name" value="STAGE II SPORULATION PROTEIN E-RELATED"/>
    <property type="match status" value="1"/>
</dbReference>
<dbReference type="InterPro" id="IPR036457">
    <property type="entry name" value="PPM-type-like_dom_sf"/>
</dbReference>
<dbReference type="Proteomes" id="UP000002194">
    <property type="component" value="Chromosome"/>
</dbReference>
<reference evidence="4 5" key="1">
    <citation type="journal article" date="2004" name="Nat. Biotechnol.">
        <title>The genome sequence of the anaerobic, sulfate-reducing bacterium Desulfovibrio vulgaris Hildenborough.</title>
        <authorList>
            <person name="Heidelberg J.F."/>
            <person name="Seshadri R."/>
            <person name="Haveman S.A."/>
            <person name="Hemme C.L."/>
            <person name="Paulsen I.T."/>
            <person name="Kolonay J.F."/>
            <person name="Eisen J.A."/>
            <person name="Ward N."/>
            <person name="Methe B."/>
            <person name="Brinkac L.M."/>
            <person name="Daugherty S.C."/>
            <person name="Deboy R.T."/>
            <person name="Dodson R.J."/>
            <person name="Durkin A.S."/>
            <person name="Madupu R."/>
            <person name="Nelson W.C."/>
            <person name="Sullivan S.A."/>
            <person name="Fouts D."/>
            <person name="Haft D.H."/>
            <person name="Selengut J."/>
            <person name="Peterson J.D."/>
            <person name="Davidsen T.M."/>
            <person name="Zafar N."/>
            <person name="Zhou L."/>
            <person name="Radune D."/>
            <person name="Dimitrov G."/>
            <person name="Hance M."/>
            <person name="Tran K."/>
            <person name="Khouri H."/>
            <person name="Gill J."/>
            <person name="Utterback T.R."/>
            <person name="Feldblyum T.V."/>
            <person name="Wall J.D."/>
            <person name="Voordouw G."/>
            <person name="Fraser C.M."/>
        </authorList>
    </citation>
    <scope>NUCLEOTIDE SEQUENCE [LARGE SCALE GENOMIC DNA]</scope>
    <source>
        <strain evidence="5">ATCC 29579 / DSM 644 / NCIMB 8303 / VKM B-1760 / Hildenborough</strain>
    </source>
</reference>
<dbReference type="SMART" id="SM00448">
    <property type="entry name" value="REC"/>
    <property type="match status" value="1"/>
</dbReference>
<dbReference type="Pfam" id="PF07228">
    <property type="entry name" value="SpoIIE"/>
    <property type="match status" value="1"/>
</dbReference>
<evidence type="ECO:0000256" key="2">
    <source>
        <dbReference type="PROSITE-ProRule" id="PRU00169"/>
    </source>
</evidence>
<protein>
    <submittedName>
        <fullName evidence="4">Response regulator</fullName>
    </submittedName>
</protein>
<dbReference type="AlphaFoldDB" id="Q72C33"/>
<dbReference type="eggNOG" id="COG2208">
    <property type="taxonomic scope" value="Bacteria"/>
</dbReference>
<gene>
    <name evidence="4" type="ordered locus">DVU_1451</name>
</gene>
<dbReference type="KEGG" id="dvu:DVU_1451"/>
<dbReference type="PATRIC" id="fig|882.5.peg.1349"/>
<dbReference type="PROSITE" id="PS50110">
    <property type="entry name" value="RESPONSE_REGULATORY"/>
    <property type="match status" value="1"/>
</dbReference>
<dbReference type="SMART" id="SM00331">
    <property type="entry name" value="PP2C_SIG"/>
    <property type="match status" value="1"/>
</dbReference>
<evidence type="ECO:0000256" key="1">
    <source>
        <dbReference type="ARBA" id="ARBA00022801"/>
    </source>
</evidence>
<evidence type="ECO:0000313" key="5">
    <source>
        <dbReference type="Proteomes" id="UP000002194"/>
    </source>
</evidence>
<feature type="domain" description="Response regulatory" evidence="3">
    <location>
        <begin position="15"/>
        <end position="130"/>
    </location>
</feature>
<keyword evidence="2" id="KW-0597">Phosphoprotein</keyword>
<evidence type="ECO:0000313" key="4">
    <source>
        <dbReference type="EMBL" id="AAS95929.1"/>
    </source>
</evidence>